<reference evidence="1 2" key="1">
    <citation type="submission" date="2014-06" db="EMBL/GenBank/DDBJ databases">
        <title>Whole Genome Sequences of Three Symbiotic Endozoicomonas Bacteria.</title>
        <authorList>
            <person name="Neave M.J."/>
            <person name="Apprill A."/>
            <person name="Voolstra C.R."/>
        </authorList>
    </citation>
    <scope>NUCLEOTIDE SEQUENCE [LARGE SCALE GENOMIC DNA]</scope>
    <source>
        <strain evidence="1 2">LMG 24815</strain>
    </source>
</reference>
<dbReference type="eggNOG" id="ENOG5033GDC">
    <property type="taxonomic scope" value="Bacteria"/>
</dbReference>
<dbReference type="AlphaFoldDB" id="A0A081N7L3"/>
<sequence>MFEHDPARNCYQSAVALLTSEGLPCPPVHHKFTSKLQQTRYSALFTTEPSLPDPYHFQFYLNQLLTGQCPSMVVFGVSGHGFSSRAMHYYMIDEHIAVLFQDGLPEAPEGWQEKQIIDYDLTSQLYIACQDAVAAKHLAADEKLVICRSFFQPGHWGVIKQSGEKVKWEMAANPLEAATEWLTGQKV</sequence>
<dbReference type="RefSeq" id="WP_034874285.1">
    <property type="nucleotide sequence ID" value="NZ_JOKG01000002.1"/>
</dbReference>
<name>A0A081N7L3_9GAMM</name>
<protein>
    <submittedName>
        <fullName evidence="1">Uncharacterized protein</fullName>
    </submittedName>
</protein>
<organism evidence="1 2">
    <name type="scientific">Endozoicomonas montiporae</name>
    <dbReference type="NCBI Taxonomy" id="1027273"/>
    <lineage>
        <taxon>Bacteria</taxon>
        <taxon>Pseudomonadati</taxon>
        <taxon>Pseudomonadota</taxon>
        <taxon>Gammaproteobacteria</taxon>
        <taxon>Oceanospirillales</taxon>
        <taxon>Endozoicomonadaceae</taxon>
        <taxon>Endozoicomonas</taxon>
    </lineage>
</organism>
<dbReference type="EMBL" id="JOKG01000002">
    <property type="protein sequence ID" value="KEQ14436.1"/>
    <property type="molecule type" value="Genomic_DNA"/>
</dbReference>
<evidence type="ECO:0000313" key="2">
    <source>
        <dbReference type="Proteomes" id="UP000028006"/>
    </source>
</evidence>
<accession>A0A081N7L3</accession>
<gene>
    <name evidence="1" type="ORF">GZ77_08700</name>
</gene>
<evidence type="ECO:0000313" key="1">
    <source>
        <dbReference type="EMBL" id="KEQ14436.1"/>
    </source>
</evidence>
<keyword evidence="2" id="KW-1185">Reference proteome</keyword>
<proteinExistence type="predicted"/>
<comment type="caution">
    <text evidence="1">The sequence shown here is derived from an EMBL/GenBank/DDBJ whole genome shotgun (WGS) entry which is preliminary data.</text>
</comment>
<dbReference type="Proteomes" id="UP000028006">
    <property type="component" value="Unassembled WGS sequence"/>
</dbReference>